<proteinExistence type="predicted"/>
<dbReference type="AlphaFoldDB" id="A0AA91LTL0"/>
<name>A0AA91LTL0_9MYCO</name>
<accession>A0AA91LTL0</accession>
<evidence type="ECO:0000313" key="1">
    <source>
        <dbReference type="EMBL" id="ORA33352.1"/>
    </source>
</evidence>
<protein>
    <submittedName>
        <fullName evidence="1">Uncharacterized protein</fullName>
    </submittedName>
</protein>
<comment type="caution">
    <text evidence="1">The sequence shown here is derived from an EMBL/GenBank/DDBJ whole genome shotgun (WGS) entry which is preliminary data.</text>
</comment>
<gene>
    <name evidence="1" type="ORF">BST20_22560</name>
</gene>
<dbReference type="Proteomes" id="UP000192441">
    <property type="component" value="Unassembled WGS sequence"/>
</dbReference>
<dbReference type="EMBL" id="MVHM01000019">
    <property type="protein sequence ID" value="ORA33352.1"/>
    <property type="molecule type" value="Genomic_DNA"/>
</dbReference>
<reference evidence="1 2" key="1">
    <citation type="submission" date="2016-12" db="EMBL/GenBank/DDBJ databases">
        <title>The new phylogeny of genus Mycobacterium.</title>
        <authorList>
            <person name="Tortoli E."/>
            <person name="Trovato A."/>
            <person name="Cirillo D.M."/>
        </authorList>
    </citation>
    <scope>NUCLEOTIDE SEQUENCE [LARGE SCALE GENOMIC DNA]</scope>
    <source>
        <strain evidence="1 2">DSM 44624</strain>
    </source>
</reference>
<organism evidence="1 2">
    <name type="scientific">Mycobacterium branderi</name>
    <dbReference type="NCBI Taxonomy" id="43348"/>
    <lineage>
        <taxon>Bacteria</taxon>
        <taxon>Bacillati</taxon>
        <taxon>Actinomycetota</taxon>
        <taxon>Actinomycetes</taxon>
        <taxon>Mycobacteriales</taxon>
        <taxon>Mycobacteriaceae</taxon>
        <taxon>Mycobacterium</taxon>
    </lineage>
</organism>
<sequence length="68" mass="7585">MVSSQLIPPTLTARRKPCLGFSQPARAPTAPSPTTKIFRALSRNHIVQLLYSQAHLLGLPLWMPMQTF</sequence>
<evidence type="ECO:0000313" key="2">
    <source>
        <dbReference type="Proteomes" id="UP000192441"/>
    </source>
</evidence>